<protein>
    <recommendedName>
        <fullName evidence="1">Tc1-like transposase DDE domain-containing protein</fullName>
    </recommendedName>
</protein>
<sequence length="158" mass="17859">MVSACIARDKKGPLIVMEYPGGKGGGMNTTRYINQVLEGPLKHFYMKMKAKKYVTYFQQDGAPSHQSKAVSNWLRSTGIQLFPHLASSPDISPIEPLWHNLKTLIRQRRKKPNNIEELKSAVRKAWEQISIETINSHINSMPDRIKALMEAKGGHTGF</sequence>
<dbReference type="Gene3D" id="3.30.420.10">
    <property type="entry name" value="Ribonuclease H-like superfamily/Ribonuclease H"/>
    <property type="match status" value="1"/>
</dbReference>
<dbReference type="AlphaFoldDB" id="A0A4Q2CZX8"/>
<dbReference type="InterPro" id="IPR038717">
    <property type="entry name" value="Tc1-like_DDE_dom"/>
</dbReference>
<dbReference type="EMBL" id="SDEE01001825">
    <property type="protein sequence ID" value="RXW11524.1"/>
    <property type="molecule type" value="Genomic_DNA"/>
</dbReference>
<evidence type="ECO:0000313" key="2">
    <source>
        <dbReference type="EMBL" id="RXW11524.1"/>
    </source>
</evidence>
<keyword evidence="3" id="KW-1185">Reference proteome</keyword>
<accession>A0A4Q2CZX8</accession>
<name>A0A4Q2CZX8_9AGAR</name>
<evidence type="ECO:0000259" key="1">
    <source>
        <dbReference type="Pfam" id="PF13358"/>
    </source>
</evidence>
<dbReference type="GO" id="GO:0003676">
    <property type="term" value="F:nucleic acid binding"/>
    <property type="evidence" value="ECO:0007669"/>
    <property type="project" value="InterPro"/>
</dbReference>
<dbReference type="PANTHER" id="PTHR46068">
    <property type="entry name" value="PROTEIN CBG27172"/>
    <property type="match status" value="1"/>
</dbReference>
<comment type="caution">
    <text evidence="2">The sequence shown here is derived from an EMBL/GenBank/DDBJ whole genome shotgun (WGS) entry which is preliminary data.</text>
</comment>
<dbReference type="Pfam" id="PF13358">
    <property type="entry name" value="DDE_3"/>
    <property type="match status" value="1"/>
</dbReference>
<organism evidence="2 3">
    <name type="scientific">Candolleomyces aberdarensis</name>
    <dbReference type="NCBI Taxonomy" id="2316362"/>
    <lineage>
        <taxon>Eukaryota</taxon>
        <taxon>Fungi</taxon>
        <taxon>Dikarya</taxon>
        <taxon>Basidiomycota</taxon>
        <taxon>Agaricomycotina</taxon>
        <taxon>Agaricomycetes</taxon>
        <taxon>Agaricomycetidae</taxon>
        <taxon>Agaricales</taxon>
        <taxon>Agaricineae</taxon>
        <taxon>Psathyrellaceae</taxon>
        <taxon>Candolleomyces</taxon>
    </lineage>
</organism>
<gene>
    <name evidence="2" type="ORF">EST38_g14332</name>
</gene>
<reference evidence="2 3" key="1">
    <citation type="submission" date="2019-01" db="EMBL/GenBank/DDBJ databases">
        <title>Draft genome sequence of Psathyrella aberdarensis IHI B618.</title>
        <authorList>
            <person name="Buettner E."/>
            <person name="Kellner H."/>
        </authorList>
    </citation>
    <scope>NUCLEOTIDE SEQUENCE [LARGE SCALE GENOMIC DNA]</scope>
    <source>
        <strain evidence="2 3">IHI B618</strain>
    </source>
</reference>
<feature type="domain" description="Tc1-like transposase DDE" evidence="1">
    <location>
        <begin position="54"/>
        <end position="118"/>
    </location>
</feature>
<dbReference type="InterPro" id="IPR036397">
    <property type="entry name" value="RNaseH_sf"/>
</dbReference>
<evidence type="ECO:0000313" key="3">
    <source>
        <dbReference type="Proteomes" id="UP000290288"/>
    </source>
</evidence>
<dbReference type="OrthoDB" id="2417635at2759"/>
<dbReference type="PANTHER" id="PTHR46068:SF1">
    <property type="entry name" value="TRANSPOSASE IS30-LIKE HTH DOMAIN-CONTAINING PROTEIN"/>
    <property type="match status" value="1"/>
</dbReference>
<proteinExistence type="predicted"/>
<dbReference type="STRING" id="2316362.A0A4Q2CZX8"/>
<dbReference type="Proteomes" id="UP000290288">
    <property type="component" value="Unassembled WGS sequence"/>
</dbReference>